<keyword evidence="2" id="KW-1185">Reference proteome</keyword>
<dbReference type="EMBL" id="CP000410">
    <property type="protein sequence ID" value="ABJ53916.1"/>
    <property type="molecule type" value="Genomic_DNA"/>
</dbReference>
<sequence length="60" mass="6749">MMIVILLPFSLLKIKKGEQYSTVLQNNFIKKKNPAKEFLAGNQINLSVSINRLSLSKTGK</sequence>
<organism evidence="1 2">
    <name type="scientific">Streptococcus pneumoniae serotype 2 (strain D39 / NCTC 7466)</name>
    <dbReference type="NCBI Taxonomy" id="373153"/>
    <lineage>
        <taxon>Bacteria</taxon>
        <taxon>Bacillati</taxon>
        <taxon>Bacillota</taxon>
        <taxon>Bacilli</taxon>
        <taxon>Lactobacillales</taxon>
        <taxon>Streptococcaceae</taxon>
        <taxon>Streptococcus</taxon>
    </lineage>
</organism>
<dbReference type="PaxDb" id="373153-SPD_1186"/>
<name>A0A0H2ZMU7_STRP2</name>
<dbReference type="HOGENOM" id="CLU_2939922_0_0_9"/>
<evidence type="ECO:0000313" key="2">
    <source>
        <dbReference type="Proteomes" id="UP000001452"/>
    </source>
</evidence>
<proteinExistence type="predicted"/>
<dbReference type="KEGG" id="spd:SPD_1186"/>
<accession>A0A0H2ZMU7</accession>
<dbReference type="AlphaFoldDB" id="A0A0H2ZMU7"/>
<dbReference type="Proteomes" id="UP000001452">
    <property type="component" value="Chromosome"/>
</dbReference>
<reference evidence="1 2" key="1">
    <citation type="journal article" date="2007" name="J. Bacteriol.">
        <title>Genome sequence of Avery's virulent serotype 2 strain D39 of Streptococcus pneumoniae and comparison with that of unencapsulated laboratory strain R6.</title>
        <authorList>
            <person name="Lanie J.A."/>
            <person name="Ng W.L."/>
            <person name="Kazmierczak K.M."/>
            <person name="Andrzejewski T.M."/>
            <person name="Davidsen T.M."/>
            <person name="Wayne K.J."/>
            <person name="Tettelin H."/>
            <person name="Glass J.I."/>
            <person name="Winkler M.E."/>
        </authorList>
    </citation>
    <scope>NUCLEOTIDE SEQUENCE [LARGE SCALE GENOMIC DNA]</scope>
    <source>
        <strain evidence="2">D39 / NCTC 7466</strain>
    </source>
</reference>
<evidence type="ECO:0000313" key="1">
    <source>
        <dbReference type="EMBL" id="ABJ53916.1"/>
    </source>
</evidence>
<gene>
    <name evidence="1" type="ordered locus">SPD_1186</name>
</gene>
<protein>
    <submittedName>
        <fullName evidence="1">Uncharacterized protein</fullName>
    </submittedName>
</protein>